<dbReference type="RefSeq" id="WP_153418418.1">
    <property type="nucleotide sequence ID" value="NZ_WFLM01000001.1"/>
</dbReference>
<organism evidence="2 3">
    <name type="scientific">Silvanigrella paludirubra</name>
    <dbReference type="NCBI Taxonomy" id="2499159"/>
    <lineage>
        <taxon>Bacteria</taxon>
        <taxon>Pseudomonadati</taxon>
        <taxon>Bdellovibrionota</taxon>
        <taxon>Oligoflexia</taxon>
        <taxon>Silvanigrellales</taxon>
        <taxon>Silvanigrellaceae</taxon>
        <taxon>Silvanigrella</taxon>
    </lineage>
</organism>
<dbReference type="AlphaFoldDB" id="A0A6N6VZU5"/>
<dbReference type="OrthoDB" id="9806540at2"/>
<evidence type="ECO:0000313" key="2">
    <source>
        <dbReference type="EMBL" id="KAB8040896.1"/>
    </source>
</evidence>
<feature type="transmembrane region" description="Helical" evidence="1">
    <location>
        <begin position="6"/>
        <end position="26"/>
    </location>
</feature>
<dbReference type="PANTHER" id="PTHR34387">
    <property type="entry name" value="SLR1258 PROTEIN"/>
    <property type="match status" value="1"/>
</dbReference>
<comment type="caution">
    <text evidence="2">The sequence shown here is derived from an EMBL/GenBank/DDBJ whole genome shotgun (WGS) entry which is preliminary data.</text>
</comment>
<protein>
    <submittedName>
        <fullName evidence="2">DUF541 domain-containing protein</fullName>
    </submittedName>
</protein>
<dbReference type="Gene3D" id="3.30.110.170">
    <property type="entry name" value="Protein of unknown function (DUF541), domain 1"/>
    <property type="match status" value="1"/>
</dbReference>
<gene>
    <name evidence="2" type="ORF">GCL60_02910</name>
</gene>
<accession>A0A6N6VZU5</accession>
<keyword evidence="3" id="KW-1185">Reference proteome</keyword>
<dbReference type="PANTHER" id="PTHR34387:SF2">
    <property type="entry name" value="SLR1258 PROTEIN"/>
    <property type="match status" value="1"/>
</dbReference>
<proteinExistence type="predicted"/>
<keyword evidence="1" id="KW-0812">Transmembrane</keyword>
<dbReference type="InterPro" id="IPR052022">
    <property type="entry name" value="26kDa_periplasmic_antigen"/>
</dbReference>
<keyword evidence="1" id="KW-0472">Membrane</keyword>
<dbReference type="GO" id="GO:0006974">
    <property type="term" value="P:DNA damage response"/>
    <property type="evidence" value="ECO:0007669"/>
    <property type="project" value="TreeGrafter"/>
</dbReference>
<keyword evidence="1" id="KW-1133">Transmembrane helix</keyword>
<evidence type="ECO:0000256" key="1">
    <source>
        <dbReference type="SAM" id="Phobius"/>
    </source>
</evidence>
<sequence length="234" mass="26015">MKNTVISSVIITIGVIISSFVLSNSIENYRNFSRFVEVKGLDEKIVKSNLASWQINFTLSNDDLKKIYSDLSFSQNTIIKFLLDQGFSENEIEKQAISVQDNHNSYDNKKGPRFFANSGINLSTNKVDLVNSVAQKTGALVESGIVINYSNIRYMFTELNSIKTEMLNKATTNAKDAAETFAKNSNSSIGKIKKASQGTISITAVNSNPNDMYSDEASIMKKVRVVTSIEFFIK</sequence>
<dbReference type="Gene3D" id="3.30.70.2970">
    <property type="entry name" value="Protein of unknown function (DUF541), domain 2"/>
    <property type="match status" value="1"/>
</dbReference>
<dbReference type="InterPro" id="IPR016907">
    <property type="entry name" value="UCP029033"/>
</dbReference>
<dbReference type="InterPro" id="IPR007497">
    <property type="entry name" value="SIMPL/DUF541"/>
</dbReference>
<dbReference type="Pfam" id="PF04402">
    <property type="entry name" value="SIMPL"/>
    <property type="match status" value="1"/>
</dbReference>
<evidence type="ECO:0000313" key="3">
    <source>
        <dbReference type="Proteomes" id="UP000437748"/>
    </source>
</evidence>
<reference evidence="2 3" key="1">
    <citation type="submission" date="2019-10" db="EMBL/GenBank/DDBJ databases">
        <title>New species of Slilvanegrellaceae.</title>
        <authorList>
            <person name="Pitt A."/>
            <person name="Hahn M.W."/>
        </authorList>
    </citation>
    <scope>NUCLEOTIDE SEQUENCE [LARGE SCALE GENOMIC DNA]</scope>
    <source>
        <strain evidence="2 3">SP-Ram-0.45-NSY-1</strain>
    </source>
</reference>
<dbReference type="PIRSF" id="PIRSF029033">
    <property type="entry name" value="UCP029033"/>
    <property type="match status" value="1"/>
</dbReference>
<dbReference type="EMBL" id="WFLM01000001">
    <property type="protein sequence ID" value="KAB8040896.1"/>
    <property type="molecule type" value="Genomic_DNA"/>
</dbReference>
<name>A0A6N6VZU5_9BACT</name>
<dbReference type="Proteomes" id="UP000437748">
    <property type="component" value="Unassembled WGS sequence"/>
</dbReference>